<keyword evidence="10" id="KW-1133">Transmembrane helix</keyword>
<name>A0A8H6RMJ9_9PEZI</name>
<evidence type="ECO:0000256" key="1">
    <source>
        <dbReference type="ARBA" id="ARBA00004606"/>
    </source>
</evidence>
<dbReference type="Pfam" id="PF02434">
    <property type="entry name" value="Fringe"/>
    <property type="match status" value="1"/>
</dbReference>
<dbReference type="Proteomes" id="UP000660729">
    <property type="component" value="Unassembled WGS sequence"/>
</dbReference>
<accession>A0A8H6RMJ9</accession>
<dbReference type="EMBL" id="JABCIY010000071">
    <property type="protein sequence ID" value="KAF7193789.1"/>
    <property type="molecule type" value="Genomic_DNA"/>
</dbReference>
<evidence type="ECO:0000259" key="12">
    <source>
        <dbReference type="Pfam" id="PF02434"/>
    </source>
</evidence>
<protein>
    <recommendedName>
        <fullName evidence="4">N-acetylgalactosaminide beta-1,3-galactosyltransferase</fullName>
        <ecNumber evidence="4">2.4.1.122</ecNumber>
    </recommendedName>
</protein>
<dbReference type="GO" id="GO:0016263">
    <property type="term" value="F:glycoprotein-N-acetylgalactosamine 3-beta-galactosyltransferase activity"/>
    <property type="evidence" value="ECO:0007669"/>
    <property type="project" value="UniProtKB-EC"/>
</dbReference>
<reference evidence="13" key="1">
    <citation type="submission" date="2020-04" db="EMBL/GenBank/DDBJ databases">
        <title>Draft genome resource of the tomato pathogen Pseudocercospora fuligena.</title>
        <authorList>
            <person name="Zaccaron A."/>
        </authorList>
    </citation>
    <scope>NUCLEOTIDE SEQUENCE</scope>
    <source>
        <strain evidence="13">PF001</strain>
    </source>
</reference>
<dbReference type="Gene3D" id="3.90.550.50">
    <property type="match status" value="1"/>
</dbReference>
<dbReference type="AlphaFoldDB" id="A0A8H6RMJ9"/>
<evidence type="ECO:0000256" key="2">
    <source>
        <dbReference type="ARBA" id="ARBA00004922"/>
    </source>
</evidence>
<dbReference type="PANTHER" id="PTHR23033">
    <property type="entry name" value="BETA1,3-GALACTOSYLTRANSFERASE"/>
    <property type="match status" value="1"/>
</dbReference>
<proteinExistence type="inferred from homology"/>
<evidence type="ECO:0000256" key="6">
    <source>
        <dbReference type="ARBA" id="ARBA00022679"/>
    </source>
</evidence>
<organism evidence="13 14">
    <name type="scientific">Pseudocercospora fuligena</name>
    <dbReference type="NCBI Taxonomy" id="685502"/>
    <lineage>
        <taxon>Eukaryota</taxon>
        <taxon>Fungi</taxon>
        <taxon>Dikarya</taxon>
        <taxon>Ascomycota</taxon>
        <taxon>Pezizomycotina</taxon>
        <taxon>Dothideomycetes</taxon>
        <taxon>Dothideomycetidae</taxon>
        <taxon>Mycosphaerellales</taxon>
        <taxon>Mycosphaerellaceae</taxon>
        <taxon>Pseudocercospora</taxon>
    </lineage>
</organism>
<keyword evidence="11" id="KW-0472">Membrane</keyword>
<dbReference type="OrthoDB" id="3636068at2759"/>
<keyword evidence="9" id="KW-0735">Signal-anchor</keyword>
<dbReference type="GO" id="GO:0016020">
    <property type="term" value="C:membrane"/>
    <property type="evidence" value="ECO:0007669"/>
    <property type="project" value="UniProtKB-SubCell"/>
</dbReference>
<dbReference type="InterPro" id="IPR026050">
    <property type="entry name" value="C1GALT1/C1GALT1_chp1"/>
</dbReference>
<evidence type="ECO:0000256" key="11">
    <source>
        <dbReference type="ARBA" id="ARBA00023136"/>
    </source>
</evidence>
<comment type="similarity">
    <text evidence="3">Belongs to the glycosyltransferase 31 family. Beta3-Gal-T subfamily.</text>
</comment>
<keyword evidence="14" id="KW-1185">Reference proteome</keyword>
<evidence type="ECO:0000256" key="9">
    <source>
        <dbReference type="ARBA" id="ARBA00022968"/>
    </source>
</evidence>
<dbReference type="InterPro" id="IPR003378">
    <property type="entry name" value="Fringe-like_glycosylTrfase"/>
</dbReference>
<comment type="subcellular location">
    <subcellularLocation>
        <location evidence="1">Membrane</location>
        <topology evidence="1">Single-pass type II membrane protein</topology>
    </subcellularLocation>
</comment>
<evidence type="ECO:0000313" key="14">
    <source>
        <dbReference type="Proteomes" id="UP000660729"/>
    </source>
</evidence>
<keyword evidence="5 13" id="KW-0328">Glycosyltransferase</keyword>
<evidence type="ECO:0000256" key="7">
    <source>
        <dbReference type="ARBA" id="ARBA00022692"/>
    </source>
</evidence>
<keyword evidence="7" id="KW-0812">Transmembrane</keyword>
<evidence type="ECO:0000256" key="3">
    <source>
        <dbReference type="ARBA" id="ARBA00006462"/>
    </source>
</evidence>
<sequence>MEQRFFSRKVSLGWVFCLVAATVLATVLYLGNWSQRRDAWRIGGQGPIEEQAVHLQHDPECVHMPGADEVLVILKTGATEAYEKLPIHLVTTLKCISNYIVVSDLETKVADTPVYDALREVTMESHDQFEDFDFYRDIQRWNQEGQDVREFPSDAAWNLDKWKFLPMLHHAFESASDSTKWFVFIEADTSLSWLNLLHWLERQDPHKASYFGGPAPYIPVPGFFFAHGGTGIVISRPALEHLEHARAREEGGPEAYDRRWEVATNETCCGDVIVGQALEEVGVEVTSVRPMFNGENPRTMVWDSENWCVPAITWHHVNAMEVDRLWQFEIDWIKENGVARPYFFHDVFEEMIEPFVSVNQSFWNNMSPKSRGTGFVAHSPDFDQLEPYEQEATRSKEGCASLCKRKPRKECVQWKWTEGKCQLARTFVFGTSDELEDQHWESGWLLDRFRSELKPCR</sequence>
<feature type="domain" description="Fringe-like glycosyltransferase" evidence="12">
    <location>
        <begin position="175"/>
        <end position="289"/>
    </location>
</feature>
<keyword evidence="6 13" id="KW-0808">Transferase</keyword>
<keyword evidence="8" id="KW-0547">Nucleotide-binding</keyword>
<evidence type="ECO:0000256" key="10">
    <source>
        <dbReference type="ARBA" id="ARBA00022989"/>
    </source>
</evidence>
<evidence type="ECO:0000256" key="8">
    <source>
        <dbReference type="ARBA" id="ARBA00022741"/>
    </source>
</evidence>
<dbReference type="EC" id="2.4.1.122" evidence="4"/>
<dbReference type="PANTHER" id="PTHR23033:SF47">
    <property type="entry name" value="APPLE DOMAIN-CONTAINING PROTEIN-RELATED"/>
    <property type="match status" value="1"/>
</dbReference>
<dbReference type="GO" id="GO:0000166">
    <property type="term" value="F:nucleotide binding"/>
    <property type="evidence" value="ECO:0007669"/>
    <property type="project" value="UniProtKB-KW"/>
</dbReference>
<gene>
    <name evidence="13" type="ORF">HII31_04858</name>
</gene>
<comment type="caution">
    <text evidence="13">The sequence shown here is derived from an EMBL/GenBank/DDBJ whole genome shotgun (WGS) entry which is preliminary data.</text>
</comment>
<comment type="pathway">
    <text evidence="2">Protein modification; protein glycosylation.</text>
</comment>
<evidence type="ECO:0000313" key="13">
    <source>
        <dbReference type="EMBL" id="KAF7193789.1"/>
    </source>
</evidence>
<evidence type="ECO:0000256" key="5">
    <source>
        <dbReference type="ARBA" id="ARBA00022676"/>
    </source>
</evidence>
<evidence type="ECO:0000256" key="4">
    <source>
        <dbReference type="ARBA" id="ARBA00012557"/>
    </source>
</evidence>